<organism evidence="1 2">
    <name type="scientific">Datura stramonium</name>
    <name type="common">Jimsonweed</name>
    <name type="synonym">Common thornapple</name>
    <dbReference type="NCBI Taxonomy" id="4076"/>
    <lineage>
        <taxon>Eukaryota</taxon>
        <taxon>Viridiplantae</taxon>
        <taxon>Streptophyta</taxon>
        <taxon>Embryophyta</taxon>
        <taxon>Tracheophyta</taxon>
        <taxon>Spermatophyta</taxon>
        <taxon>Magnoliopsida</taxon>
        <taxon>eudicotyledons</taxon>
        <taxon>Gunneridae</taxon>
        <taxon>Pentapetalae</taxon>
        <taxon>asterids</taxon>
        <taxon>lamiids</taxon>
        <taxon>Solanales</taxon>
        <taxon>Solanaceae</taxon>
        <taxon>Solanoideae</taxon>
        <taxon>Datureae</taxon>
        <taxon>Datura</taxon>
    </lineage>
</organism>
<evidence type="ECO:0000313" key="1">
    <source>
        <dbReference type="EMBL" id="MCD7473462.1"/>
    </source>
</evidence>
<accession>A0ABS8TSQ1</accession>
<keyword evidence="2" id="KW-1185">Reference proteome</keyword>
<proteinExistence type="predicted"/>
<gene>
    <name evidence="1" type="ORF">HAX54_015336</name>
</gene>
<dbReference type="EMBL" id="JACEIK010001976">
    <property type="protein sequence ID" value="MCD7473462.1"/>
    <property type="molecule type" value="Genomic_DNA"/>
</dbReference>
<protein>
    <submittedName>
        <fullName evidence="1">Uncharacterized protein</fullName>
    </submittedName>
</protein>
<sequence>SSQDRGGNTSFPYRMIVKKSIYKPKIKNASPESPSGVMIDGSQDVVLNSLLSETQDIKQSLGAVVGDLHKCTELLGKLSADVSGLQAQISIIQKEGVKSFNLVLK</sequence>
<name>A0ABS8TSQ1_DATST</name>
<dbReference type="Proteomes" id="UP000823775">
    <property type="component" value="Unassembled WGS sequence"/>
</dbReference>
<reference evidence="1 2" key="1">
    <citation type="journal article" date="2021" name="BMC Genomics">
        <title>Datura genome reveals duplications of psychoactive alkaloid biosynthetic genes and high mutation rate following tissue culture.</title>
        <authorList>
            <person name="Rajewski A."/>
            <person name="Carter-House D."/>
            <person name="Stajich J."/>
            <person name="Litt A."/>
        </authorList>
    </citation>
    <scope>NUCLEOTIDE SEQUENCE [LARGE SCALE GENOMIC DNA]</scope>
    <source>
        <strain evidence="1">AR-01</strain>
    </source>
</reference>
<evidence type="ECO:0000313" key="2">
    <source>
        <dbReference type="Proteomes" id="UP000823775"/>
    </source>
</evidence>
<comment type="caution">
    <text evidence="1">The sequence shown here is derived from an EMBL/GenBank/DDBJ whole genome shotgun (WGS) entry which is preliminary data.</text>
</comment>
<feature type="non-terminal residue" evidence="1">
    <location>
        <position position="1"/>
    </location>
</feature>